<dbReference type="GeneID" id="6082528"/>
<protein>
    <submittedName>
        <fullName evidence="1">Predicted protein</fullName>
    </submittedName>
</protein>
<gene>
    <name evidence="1" type="ORF">LACBIDRAFT_309467</name>
</gene>
<proteinExistence type="predicted"/>
<dbReference type="RefSeq" id="XP_001886820.1">
    <property type="nucleotide sequence ID" value="XM_001886785.1"/>
</dbReference>
<dbReference type="KEGG" id="lbc:LACBIDRAFT_309467"/>
<sequence length="73" mass="8398">MILQIPGRTGFLFQTPISIGTSRAMEVRLPIHLPLSGIPMKMTPFTRRGRLTEYDYMGSLNDFIDSQRHRDAF</sequence>
<dbReference type="EMBL" id="DS547130">
    <property type="protein sequence ID" value="EDR02457.1"/>
    <property type="molecule type" value="Genomic_DNA"/>
</dbReference>
<organism evidence="2">
    <name type="scientific">Laccaria bicolor (strain S238N-H82 / ATCC MYA-4686)</name>
    <name type="common">Bicoloured deceiver</name>
    <name type="synonym">Laccaria laccata var. bicolor</name>
    <dbReference type="NCBI Taxonomy" id="486041"/>
    <lineage>
        <taxon>Eukaryota</taxon>
        <taxon>Fungi</taxon>
        <taxon>Dikarya</taxon>
        <taxon>Basidiomycota</taxon>
        <taxon>Agaricomycotina</taxon>
        <taxon>Agaricomycetes</taxon>
        <taxon>Agaricomycetidae</taxon>
        <taxon>Agaricales</taxon>
        <taxon>Agaricineae</taxon>
        <taxon>Hydnangiaceae</taxon>
        <taxon>Laccaria</taxon>
    </lineage>
</organism>
<name>B0DSD5_LACBS</name>
<dbReference type="Proteomes" id="UP000001194">
    <property type="component" value="Unassembled WGS sequence"/>
</dbReference>
<evidence type="ECO:0000313" key="2">
    <source>
        <dbReference type="Proteomes" id="UP000001194"/>
    </source>
</evidence>
<reference evidence="1 2" key="1">
    <citation type="journal article" date="2008" name="Nature">
        <title>The genome of Laccaria bicolor provides insights into mycorrhizal symbiosis.</title>
        <authorList>
            <person name="Martin F."/>
            <person name="Aerts A."/>
            <person name="Ahren D."/>
            <person name="Brun A."/>
            <person name="Danchin E.G.J."/>
            <person name="Duchaussoy F."/>
            <person name="Gibon J."/>
            <person name="Kohler A."/>
            <person name="Lindquist E."/>
            <person name="Pereda V."/>
            <person name="Salamov A."/>
            <person name="Shapiro H.J."/>
            <person name="Wuyts J."/>
            <person name="Blaudez D."/>
            <person name="Buee M."/>
            <person name="Brokstein P."/>
            <person name="Canbaeck B."/>
            <person name="Cohen D."/>
            <person name="Courty P.E."/>
            <person name="Coutinho P.M."/>
            <person name="Delaruelle C."/>
            <person name="Detter J.C."/>
            <person name="Deveau A."/>
            <person name="DiFazio S."/>
            <person name="Duplessis S."/>
            <person name="Fraissinet-Tachet L."/>
            <person name="Lucic E."/>
            <person name="Frey-Klett P."/>
            <person name="Fourrey C."/>
            <person name="Feussner I."/>
            <person name="Gay G."/>
            <person name="Grimwood J."/>
            <person name="Hoegger P.J."/>
            <person name="Jain P."/>
            <person name="Kilaru S."/>
            <person name="Labbe J."/>
            <person name="Lin Y.C."/>
            <person name="Legue V."/>
            <person name="Le Tacon F."/>
            <person name="Marmeisse R."/>
            <person name="Melayah D."/>
            <person name="Montanini B."/>
            <person name="Muratet M."/>
            <person name="Nehls U."/>
            <person name="Niculita-Hirzel H."/>
            <person name="Oudot-Le Secq M.P."/>
            <person name="Peter M."/>
            <person name="Quesneville H."/>
            <person name="Rajashekar B."/>
            <person name="Reich M."/>
            <person name="Rouhier N."/>
            <person name="Schmutz J."/>
            <person name="Yin T."/>
            <person name="Chalot M."/>
            <person name="Henrissat B."/>
            <person name="Kuees U."/>
            <person name="Lucas S."/>
            <person name="Van de Peer Y."/>
            <person name="Podila G.K."/>
            <person name="Polle A."/>
            <person name="Pukkila P.J."/>
            <person name="Richardson P.M."/>
            <person name="Rouze P."/>
            <person name="Sanders I.R."/>
            <person name="Stajich J.E."/>
            <person name="Tunlid A."/>
            <person name="Tuskan G."/>
            <person name="Grigoriev I.V."/>
        </authorList>
    </citation>
    <scope>NUCLEOTIDE SEQUENCE [LARGE SCALE GENOMIC DNA]</scope>
    <source>
        <strain evidence="2">S238N-H82 / ATCC MYA-4686</strain>
    </source>
</reference>
<dbReference type="HOGENOM" id="CLU_2705245_0_0_1"/>
<keyword evidence="2" id="KW-1185">Reference proteome</keyword>
<dbReference type="AlphaFoldDB" id="B0DSD5"/>
<accession>B0DSD5</accession>
<dbReference type="InParanoid" id="B0DSD5"/>
<evidence type="ECO:0000313" key="1">
    <source>
        <dbReference type="EMBL" id="EDR02457.1"/>
    </source>
</evidence>